<dbReference type="EMBL" id="LSMT01000139">
    <property type="protein sequence ID" value="PFX25887.1"/>
    <property type="molecule type" value="Genomic_DNA"/>
</dbReference>
<feature type="compositionally biased region" description="Basic residues" evidence="2">
    <location>
        <begin position="203"/>
        <end position="221"/>
    </location>
</feature>
<dbReference type="GO" id="GO:0061172">
    <property type="term" value="P:regulation of establishment of bipolar cell polarity"/>
    <property type="evidence" value="ECO:0007669"/>
    <property type="project" value="TreeGrafter"/>
</dbReference>
<name>A0A2B4SBD5_STYPI</name>
<dbReference type="InterPro" id="IPR013783">
    <property type="entry name" value="Ig-like_fold"/>
</dbReference>
<protein>
    <recommendedName>
        <fullName evidence="7">Ankyrin repeat and fibronectin type-III domain-containing protein 1</fullName>
    </recommendedName>
</protein>
<evidence type="ECO:0000259" key="4">
    <source>
        <dbReference type="PROSITE" id="PS50853"/>
    </source>
</evidence>
<dbReference type="PANTHER" id="PTHR21437:SF1">
    <property type="entry name" value="WIDE AWAKE"/>
    <property type="match status" value="1"/>
</dbReference>
<feature type="compositionally biased region" description="Basic and acidic residues" evidence="2">
    <location>
        <begin position="179"/>
        <end position="193"/>
    </location>
</feature>
<evidence type="ECO:0000256" key="1">
    <source>
        <dbReference type="PROSITE-ProRule" id="PRU00023"/>
    </source>
</evidence>
<dbReference type="PROSITE" id="PS50200">
    <property type="entry name" value="RA"/>
    <property type="match status" value="1"/>
</dbReference>
<evidence type="ECO:0008006" key="7">
    <source>
        <dbReference type="Google" id="ProtNLM"/>
    </source>
</evidence>
<feature type="compositionally biased region" description="Polar residues" evidence="2">
    <location>
        <begin position="238"/>
        <end position="264"/>
    </location>
</feature>
<dbReference type="SMART" id="SM00060">
    <property type="entry name" value="FN3"/>
    <property type="match status" value="1"/>
</dbReference>
<keyword evidence="1" id="KW-0040">ANK repeat</keyword>
<feature type="region of interest" description="Disordered" evidence="2">
    <location>
        <begin position="179"/>
        <end position="264"/>
    </location>
</feature>
<dbReference type="InterPro" id="IPR036770">
    <property type="entry name" value="Ankyrin_rpt-contain_sf"/>
</dbReference>
<gene>
    <name evidence="5" type="ORF">AWC38_SpisGene9429</name>
</gene>
<reference evidence="6" key="1">
    <citation type="journal article" date="2017" name="bioRxiv">
        <title>Comparative analysis of the genomes of Stylophora pistillata and Acropora digitifera provides evidence for extensive differences between species of corals.</title>
        <authorList>
            <person name="Voolstra C.R."/>
            <person name="Li Y."/>
            <person name="Liew Y.J."/>
            <person name="Baumgarten S."/>
            <person name="Zoccola D."/>
            <person name="Flot J.-F."/>
            <person name="Tambutte S."/>
            <person name="Allemand D."/>
            <person name="Aranda M."/>
        </authorList>
    </citation>
    <scope>NUCLEOTIDE SEQUENCE [LARGE SCALE GENOMIC DNA]</scope>
</reference>
<dbReference type="Pfam" id="PF00041">
    <property type="entry name" value="fn3"/>
    <property type="match status" value="1"/>
</dbReference>
<dbReference type="PANTHER" id="PTHR21437">
    <property type="entry name" value="WIDE AWAKE"/>
    <property type="match status" value="1"/>
</dbReference>
<dbReference type="PROSITE" id="PS50297">
    <property type="entry name" value="ANK_REP_REGION"/>
    <property type="match status" value="1"/>
</dbReference>
<dbReference type="Gene3D" id="1.25.40.20">
    <property type="entry name" value="Ankyrin repeat-containing domain"/>
    <property type="match status" value="1"/>
</dbReference>
<feature type="repeat" description="ANK" evidence="1">
    <location>
        <begin position="321"/>
        <end position="347"/>
    </location>
</feature>
<accession>A0A2B4SBD5</accession>
<dbReference type="GO" id="GO:0000132">
    <property type="term" value="P:establishment of mitotic spindle orientation"/>
    <property type="evidence" value="ECO:0007669"/>
    <property type="project" value="TreeGrafter"/>
</dbReference>
<dbReference type="Gene3D" id="2.60.40.10">
    <property type="entry name" value="Immunoglobulins"/>
    <property type="match status" value="1"/>
</dbReference>
<dbReference type="GO" id="GO:0007165">
    <property type="term" value="P:signal transduction"/>
    <property type="evidence" value="ECO:0007669"/>
    <property type="project" value="InterPro"/>
</dbReference>
<proteinExistence type="predicted"/>
<dbReference type="InterPro" id="IPR000159">
    <property type="entry name" value="RA_dom"/>
</dbReference>
<keyword evidence="6" id="KW-1185">Reference proteome</keyword>
<dbReference type="OrthoDB" id="2428204at2759"/>
<dbReference type="AlphaFoldDB" id="A0A2B4SBD5"/>
<comment type="caution">
    <text evidence="5">The sequence shown here is derived from an EMBL/GenBank/DDBJ whole genome shotgun (WGS) entry which is preliminary data.</text>
</comment>
<evidence type="ECO:0000256" key="2">
    <source>
        <dbReference type="SAM" id="MobiDB-lite"/>
    </source>
</evidence>
<dbReference type="SUPFAM" id="SSF49265">
    <property type="entry name" value="Fibronectin type III"/>
    <property type="match status" value="1"/>
</dbReference>
<dbReference type="PROSITE" id="PS50853">
    <property type="entry name" value="FN3"/>
    <property type="match status" value="1"/>
</dbReference>
<dbReference type="Proteomes" id="UP000225706">
    <property type="component" value="Unassembled WGS sequence"/>
</dbReference>
<evidence type="ECO:0000313" key="5">
    <source>
        <dbReference type="EMBL" id="PFX25887.1"/>
    </source>
</evidence>
<dbReference type="CDD" id="cd17117">
    <property type="entry name" value="RA_ANKFN1_like"/>
    <property type="match status" value="1"/>
</dbReference>
<sequence>MSEETKESLGVNFRSKETTECTSSTTDAFLVPFGELDESPVEQQDLSGLLRIEERRSGVLINGFDGKFLCDEARSSLQKPHPLRSPVNSNQTSISRKVAVTSVSENTGKSLALKDYRNFSKAPLKLKFPLSPRAAAWSLEEDEDSGIACGSTDGVPFGYTSGGLYYSTDVHLQTLHTLGKEEEAVTPPMEKKQSGLKQTRISKLARRLSQRKERGHIRNQGRSHSLEDVSSPAGSGASHGNNKSPRLQRTMSVNQRSSPRTRLSVQENRFSFNHRDVREKSKKKRDTSLDALVDAIVRKETDEIRNILESEDVDVNGVNDDGFAPLDVAVMLGALPIVRMLLMYGAQESSRLPGSYLAKHINMLLKEAELRVDDLTTAVVHVSYTASSEIKENERLFQEWLWRKHLLEQMKKGLLKIEPPDKPSGVTISVASEDSLLVRFIEPLNDKVIVSKYKIQWSKFPDFKVMEGEYVHHDLRSQEYTICNLQKSVLYYVRVCGGNLKGFGQWLESSPPCAMPSTWHEVDDSKPRFQGRLNVIDDLFSRVWQSHEEFSPVRPLLSHRPRSNTYGNETGCEAGASPRTSRKSAMKKSLTKYTNLLFHSAPKFARHLKRGVYLASLLFTDDEKLLVTLDENIPIIEVDDNHPSTFLQDFCWLMKVACTWKDVKKLKQEVEKKSSSTSVLFRCKLLQAADTLQGALGKQDLGRLHYRPVKDRNGSTVIVAVNHAIHGSSFKPRILSLKWLSFSKLQKRIQTPPLQGGLQDELFTASEMLVSSIQEKIHYYENSKKNLERGLYIGYLKLRTFVDAIHVVVQENCPNVLPHVKIRDNPNVSREEWQWLQTLDTLREGTHGSEPSKTAHEFQVLVAKAAETLMEKVGISEEASKLHRIYDREVVELDENVSFIIVFPPPEEVCSAPGQVDSLSRHKGYISLPVQTFEMIHMYTYQQEFICHYSRLSSVLDMDSVISQQSLREAFSSPELQLAKARQEQLLDFQRELDETWQGMRWILDALHYARDRQIRGGIPLVEVFQYSVFHPDGQCCVCSSDLKGKVLCNGHNSSASSSPREGVVQIHTAGETSLPPGATVTLHITPATRADEVVKMVVQQLHKKCQDRDKSSYWHNLSDKKIKDLCLVAVIGGQEKCFRDDFKPLHLQNPWKRGKLYLRLRAEAIAASATGNFTSV</sequence>
<evidence type="ECO:0000313" key="6">
    <source>
        <dbReference type="Proteomes" id="UP000225706"/>
    </source>
</evidence>
<feature type="domain" description="Ras-associating" evidence="3">
    <location>
        <begin position="1061"/>
        <end position="1164"/>
    </location>
</feature>
<evidence type="ECO:0000259" key="3">
    <source>
        <dbReference type="PROSITE" id="PS50200"/>
    </source>
</evidence>
<feature type="domain" description="Fibronectin type-III" evidence="4">
    <location>
        <begin position="422"/>
        <end position="517"/>
    </location>
</feature>
<dbReference type="GO" id="GO:0005819">
    <property type="term" value="C:spindle"/>
    <property type="evidence" value="ECO:0007669"/>
    <property type="project" value="TreeGrafter"/>
</dbReference>
<organism evidence="5 6">
    <name type="scientific">Stylophora pistillata</name>
    <name type="common">Smooth cauliflower coral</name>
    <dbReference type="NCBI Taxonomy" id="50429"/>
    <lineage>
        <taxon>Eukaryota</taxon>
        <taxon>Metazoa</taxon>
        <taxon>Cnidaria</taxon>
        <taxon>Anthozoa</taxon>
        <taxon>Hexacorallia</taxon>
        <taxon>Scleractinia</taxon>
        <taxon>Astrocoeniina</taxon>
        <taxon>Pocilloporidae</taxon>
        <taxon>Stylophora</taxon>
    </lineage>
</organism>
<dbReference type="PROSITE" id="PS50088">
    <property type="entry name" value="ANK_REPEAT"/>
    <property type="match status" value="1"/>
</dbReference>
<dbReference type="InterPro" id="IPR039269">
    <property type="entry name" value="ANKFN1"/>
</dbReference>
<feature type="region of interest" description="Disordered" evidence="2">
    <location>
        <begin position="562"/>
        <end position="584"/>
    </location>
</feature>
<dbReference type="CDD" id="cd00063">
    <property type="entry name" value="FN3"/>
    <property type="match status" value="1"/>
</dbReference>
<dbReference type="InterPro" id="IPR003961">
    <property type="entry name" value="FN3_dom"/>
</dbReference>
<dbReference type="InterPro" id="IPR002110">
    <property type="entry name" value="Ankyrin_rpt"/>
</dbReference>
<dbReference type="InterPro" id="IPR036116">
    <property type="entry name" value="FN3_sf"/>
</dbReference>
<dbReference type="SUPFAM" id="SSF48403">
    <property type="entry name" value="Ankyrin repeat"/>
    <property type="match status" value="1"/>
</dbReference>
<feature type="region of interest" description="Disordered" evidence="2">
    <location>
        <begin position="1"/>
        <end position="24"/>
    </location>
</feature>
<dbReference type="STRING" id="50429.A0A2B4SBD5"/>